<dbReference type="Proteomes" id="UP001597196">
    <property type="component" value="Unassembled WGS sequence"/>
</dbReference>
<protein>
    <submittedName>
        <fullName evidence="1">Uncharacterized protein</fullName>
    </submittedName>
</protein>
<proteinExistence type="predicted"/>
<comment type="caution">
    <text evidence="1">The sequence shown here is derived from an EMBL/GenBank/DDBJ whole genome shotgun (WGS) entry which is preliminary data.</text>
</comment>
<dbReference type="EMBL" id="JBHTOC010000002">
    <property type="protein sequence ID" value="MFD1429106.1"/>
    <property type="molecule type" value="Genomic_DNA"/>
</dbReference>
<evidence type="ECO:0000313" key="1">
    <source>
        <dbReference type="EMBL" id="MFD1429106.1"/>
    </source>
</evidence>
<sequence>MAEEQMVSRMQKAEGADTIMDQGYITEREEPAMMDKKWCKLFEAQINDELRLRTLAQRVVLKKFNYYMGEGRIIYDPSRLTEGDAKQTCQVALGYHK</sequence>
<keyword evidence="2" id="KW-1185">Reference proteome</keyword>
<accession>A0ABW4CHS5</accession>
<gene>
    <name evidence="1" type="ORF">ACFQ4P_02435</name>
</gene>
<dbReference type="RefSeq" id="WP_203627096.1">
    <property type="nucleotide sequence ID" value="NZ_BOLQ01000011.1"/>
</dbReference>
<evidence type="ECO:0000313" key="2">
    <source>
        <dbReference type="Proteomes" id="UP001597196"/>
    </source>
</evidence>
<reference evidence="2" key="1">
    <citation type="journal article" date="2019" name="Int. J. Syst. Evol. Microbiol.">
        <title>The Global Catalogue of Microorganisms (GCM) 10K type strain sequencing project: providing services to taxonomists for standard genome sequencing and annotation.</title>
        <authorList>
            <consortium name="The Broad Institute Genomics Platform"/>
            <consortium name="The Broad Institute Genome Sequencing Center for Infectious Disease"/>
            <person name="Wu L."/>
            <person name="Ma J."/>
        </authorList>
    </citation>
    <scope>NUCLEOTIDE SEQUENCE [LARGE SCALE GENOMIC DNA]</scope>
    <source>
        <strain evidence="2">CCM 8980</strain>
    </source>
</reference>
<name>A0ABW4CHS5_9LACO</name>
<organism evidence="1 2">
    <name type="scientific">Lacticaseibacillus mingshuiensis</name>
    <dbReference type="NCBI Taxonomy" id="2799574"/>
    <lineage>
        <taxon>Bacteria</taxon>
        <taxon>Bacillati</taxon>
        <taxon>Bacillota</taxon>
        <taxon>Bacilli</taxon>
        <taxon>Lactobacillales</taxon>
        <taxon>Lactobacillaceae</taxon>
        <taxon>Lacticaseibacillus</taxon>
    </lineage>
</organism>